<dbReference type="InterPro" id="IPR017907">
    <property type="entry name" value="Znf_RING_CS"/>
</dbReference>
<dbReference type="SMART" id="SM00336">
    <property type="entry name" value="BBOX"/>
    <property type="match status" value="2"/>
</dbReference>
<evidence type="ECO:0000256" key="6">
    <source>
        <dbReference type="PROSITE-ProRule" id="PRU00504"/>
    </source>
</evidence>
<evidence type="ECO:0008006" key="11">
    <source>
        <dbReference type="Google" id="ProtNLM"/>
    </source>
</evidence>
<dbReference type="Pfam" id="PF00097">
    <property type="entry name" value="zf-C3HC4"/>
    <property type="match status" value="1"/>
</dbReference>
<evidence type="ECO:0000256" key="4">
    <source>
        <dbReference type="ARBA" id="ARBA00022833"/>
    </source>
</evidence>
<dbReference type="SMART" id="SM00184">
    <property type="entry name" value="RING"/>
    <property type="match status" value="2"/>
</dbReference>
<proteinExistence type="predicted"/>
<dbReference type="PROSITE" id="PS00518">
    <property type="entry name" value="ZF_RING_1"/>
    <property type="match status" value="1"/>
</dbReference>
<dbReference type="PROSITE" id="PS50089">
    <property type="entry name" value="ZF_RING_2"/>
    <property type="match status" value="1"/>
</dbReference>
<dbReference type="AlphaFoldDB" id="A0A085N6M2"/>
<dbReference type="Gene3D" id="3.30.160.60">
    <property type="entry name" value="Classic Zinc Finger"/>
    <property type="match status" value="1"/>
</dbReference>
<dbReference type="InterPro" id="IPR003649">
    <property type="entry name" value="Bbox_C"/>
</dbReference>
<dbReference type="InterPro" id="IPR001841">
    <property type="entry name" value="Znf_RING"/>
</dbReference>
<dbReference type="InterPro" id="IPR011042">
    <property type="entry name" value="6-blade_b-propeller_TolB-like"/>
</dbReference>
<evidence type="ECO:0000256" key="2">
    <source>
        <dbReference type="ARBA" id="ARBA00022737"/>
    </source>
</evidence>
<dbReference type="GO" id="GO:0008270">
    <property type="term" value="F:zinc ion binding"/>
    <property type="evidence" value="ECO:0007669"/>
    <property type="project" value="UniProtKB-KW"/>
</dbReference>
<keyword evidence="3 5" id="KW-0863">Zinc-finger</keyword>
<accession>A0A085N6M2</accession>
<evidence type="ECO:0000259" key="9">
    <source>
        <dbReference type="PROSITE" id="PS50119"/>
    </source>
</evidence>
<dbReference type="PANTHER" id="PTHR25462">
    <property type="entry name" value="BONUS, ISOFORM C-RELATED"/>
    <property type="match status" value="1"/>
</dbReference>
<feature type="domain" description="B box-type" evidence="9">
    <location>
        <begin position="281"/>
        <end position="324"/>
    </location>
</feature>
<gene>
    <name evidence="10" type="ORF">M514_00715</name>
</gene>
<dbReference type="GO" id="GO:0061630">
    <property type="term" value="F:ubiquitin protein ligase activity"/>
    <property type="evidence" value="ECO:0007669"/>
    <property type="project" value="TreeGrafter"/>
</dbReference>
<organism evidence="10">
    <name type="scientific">Trichuris suis</name>
    <name type="common">pig whipworm</name>
    <dbReference type="NCBI Taxonomy" id="68888"/>
    <lineage>
        <taxon>Eukaryota</taxon>
        <taxon>Metazoa</taxon>
        <taxon>Ecdysozoa</taxon>
        <taxon>Nematoda</taxon>
        <taxon>Enoplea</taxon>
        <taxon>Dorylaimia</taxon>
        <taxon>Trichinellida</taxon>
        <taxon>Trichuridae</taxon>
        <taxon>Trichuris</taxon>
    </lineage>
</organism>
<dbReference type="SUPFAM" id="SSF57845">
    <property type="entry name" value="B-box zinc-binding domain"/>
    <property type="match status" value="1"/>
</dbReference>
<dbReference type="Gene3D" id="3.30.40.10">
    <property type="entry name" value="Zinc/RING finger domain, C3HC4 (zinc finger)"/>
    <property type="match status" value="1"/>
</dbReference>
<dbReference type="InterPro" id="IPR047153">
    <property type="entry name" value="TRIM45/56/19-like"/>
</dbReference>
<keyword evidence="2" id="KW-0677">Repeat</keyword>
<evidence type="ECO:0000256" key="5">
    <source>
        <dbReference type="PROSITE-ProRule" id="PRU00024"/>
    </source>
</evidence>
<evidence type="ECO:0000313" key="10">
    <source>
        <dbReference type="EMBL" id="KFD65118.1"/>
    </source>
</evidence>
<evidence type="ECO:0000259" key="8">
    <source>
        <dbReference type="PROSITE" id="PS50089"/>
    </source>
</evidence>
<reference evidence="10" key="1">
    <citation type="journal article" date="2014" name="Nat. Genet.">
        <title>Genome and transcriptome of the porcine whipworm Trichuris suis.</title>
        <authorList>
            <person name="Jex A.R."/>
            <person name="Nejsum P."/>
            <person name="Schwarz E.M."/>
            <person name="Hu L."/>
            <person name="Young N.D."/>
            <person name="Hall R.S."/>
            <person name="Korhonen P.K."/>
            <person name="Liao S."/>
            <person name="Thamsborg S."/>
            <person name="Xia J."/>
            <person name="Xu P."/>
            <person name="Wang S."/>
            <person name="Scheerlinck J.P."/>
            <person name="Hofmann A."/>
            <person name="Sternberg P.W."/>
            <person name="Wang J."/>
            <person name="Gasser R.B."/>
        </authorList>
    </citation>
    <scope>NUCLEOTIDE SEQUENCE [LARGE SCALE GENOMIC DNA]</scope>
    <source>
        <strain evidence="10">DCEP-RM93F</strain>
    </source>
</reference>
<dbReference type="InterPro" id="IPR018957">
    <property type="entry name" value="Znf_C3HC4_RING-type"/>
</dbReference>
<dbReference type="PROSITE" id="PS51125">
    <property type="entry name" value="NHL"/>
    <property type="match status" value="1"/>
</dbReference>
<keyword evidence="1" id="KW-0479">Metal-binding</keyword>
<dbReference type="SUPFAM" id="SSF101898">
    <property type="entry name" value="NHL repeat"/>
    <property type="match status" value="1"/>
</dbReference>
<dbReference type="InterPro" id="IPR013083">
    <property type="entry name" value="Znf_RING/FYVE/PHD"/>
</dbReference>
<feature type="compositionally biased region" description="Polar residues" evidence="7">
    <location>
        <begin position="552"/>
        <end position="572"/>
    </location>
</feature>
<dbReference type="EMBL" id="KL367544">
    <property type="protein sequence ID" value="KFD65118.1"/>
    <property type="molecule type" value="Genomic_DNA"/>
</dbReference>
<feature type="region of interest" description="Disordered" evidence="7">
    <location>
        <begin position="75"/>
        <end position="116"/>
    </location>
</feature>
<feature type="non-terminal residue" evidence="10">
    <location>
        <position position="1030"/>
    </location>
</feature>
<name>A0A085N6M2_9BILA</name>
<dbReference type="InterPro" id="IPR001258">
    <property type="entry name" value="NHL_repeat"/>
</dbReference>
<dbReference type="Proteomes" id="UP000030758">
    <property type="component" value="Unassembled WGS sequence"/>
</dbReference>
<dbReference type="PROSITE" id="PS50119">
    <property type="entry name" value="ZF_BBOX"/>
    <property type="match status" value="2"/>
</dbReference>
<dbReference type="Pfam" id="PF00643">
    <property type="entry name" value="zf-B_box"/>
    <property type="match status" value="1"/>
</dbReference>
<evidence type="ECO:0000256" key="7">
    <source>
        <dbReference type="SAM" id="MobiDB-lite"/>
    </source>
</evidence>
<sequence length="1030" mass="114113">HIVQSTVAFNALTVSLRCAPFDCAVVHVIKRRLMMENANCYEAKKDNNSHMRMPNVVINCLNLSGSVDIPYESNNSFEPSNGSKLEEANGGINNGTSSDDNALKVQPSSDNESDGSLEWSCEVNMARKCAYCRKPYKQPRLLECLHSFCEKCIIALLESKDDKDSNGALEDFQNESKTPPGVVKCPVCSQATNIGNDLRWVKYLKPDFIKANLVTAAEFKQMILSCESCKAEEPAMARCMECSCFLCISCINAHKYMKCFDGHEVVSFEDLKVGNDSFVVHRPVYCQGHTGEPLKYFCVACNEAICVQCARLIHASNDHRVEMLKSEHGDPVREQLQELCFVAQSKVGAICWPLKNFLPQCSFFAQEELLQNAASDVDTRVQLLRDNVEAVRSEIEEHFECCLQTIRNARDNVLEQLERTETDTEGQIMESYRKMRNTMEKISDACIFTNQLLKYGSALELIISGKIVSSQLIQLAHSIPNVDASPSIVFVKESQLCESALTRLFGFVTVDTSELGTPELSPSEQFGGLFKPADCDSTVQLQKSSKLTSFDVNQQKSPIASSPHSSLLTDGQSIHGVRSSPNSLSRSLFMESLSPVSSAGNFNTFAFGSKLVKSTNDNMPHQNNYDYMRGQPNRDCLPMEPYSVTGQDEVAASDNFPTFLTANKFCMKLLSNQNSTTSPYQSSSNMAEREVGDNKRPYGMVDSLGLAPCINSNAAFNMHSGLPMAQSDVFAPLSPLSDQSHQFKMDLMNSPPPRSWTVPLAEIKTRFGSNGSGCGQFDSPHGFCISNDDDLIVADSNNHRIQVLSSQGFYKYHFGVAGRADGHLWYPRKVALSRDNKIIIVCDRGIDRSRMQFFSRNGTFLKSVHIRFAEIVAGLAVDEDDSIVIVDSVKPTVYCIAHSGDVSRWFTCQNMLEPSDLAIYQRDYFICDFKGHAVYVFTSAGTIIRRIGSPLVTPFPSGIVISPEGRVLVGDSHGNHFHVAIFLPTGGYVSERECISVKVSRCSGLQFTKEGCVVTLVKNNHCILILNPLN</sequence>
<feature type="repeat" description="NHL" evidence="6">
    <location>
        <begin position="764"/>
        <end position="807"/>
    </location>
</feature>
<dbReference type="Gene3D" id="2.120.10.30">
    <property type="entry name" value="TolB, C-terminal domain"/>
    <property type="match status" value="1"/>
</dbReference>
<keyword evidence="4" id="KW-0862">Zinc</keyword>
<dbReference type="InterPro" id="IPR000315">
    <property type="entry name" value="Znf_B-box"/>
</dbReference>
<feature type="non-terminal residue" evidence="10">
    <location>
        <position position="1"/>
    </location>
</feature>
<feature type="compositionally biased region" description="Polar residues" evidence="7">
    <location>
        <begin position="94"/>
        <end position="110"/>
    </location>
</feature>
<dbReference type="Pfam" id="PF01436">
    <property type="entry name" value="NHL"/>
    <property type="match status" value="1"/>
</dbReference>
<evidence type="ECO:0000256" key="3">
    <source>
        <dbReference type="ARBA" id="ARBA00022771"/>
    </source>
</evidence>
<feature type="domain" description="RING-type" evidence="8">
    <location>
        <begin position="129"/>
        <end position="189"/>
    </location>
</feature>
<feature type="domain" description="B box-type" evidence="9">
    <location>
        <begin position="221"/>
        <end position="268"/>
    </location>
</feature>
<dbReference type="SUPFAM" id="SSF57850">
    <property type="entry name" value="RING/U-box"/>
    <property type="match status" value="1"/>
</dbReference>
<feature type="region of interest" description="Disordered" evidence="7">
    <location>
        <begin position="552"/>
        <end position="574"/>
    </location>
</feature>
<dbReference type="SMART" id="SM00502">
    <property type="entry name" value="BBC"/>
    <property type="match status" value="1"/>
</dbReference>
<evidence type="ECO:0000256" key="1">
    <source>
        <dbReference type="ARBA" id="ARBA00022723"/>
    </source>
</evidence>
<protein>
    <recommendedName>
        <fullName evidence="11">B-box zinc finger</fullName>
    </recommendedName>
</protein>
<dbReference type="PANTHER" id="PTHR25462:SF296">
    <property type="entry name" value="MEIOTIC P26, ISOFORM F"/>
    <property type="match status" value="1"/>
</dbReference>